<dbReference type="PANTHER" id="PTHR10983">
    <property type="entry name" value="1-ACYLGLYCEROL-3-PHOSPHATE ACYLTRANSFERASE-RELATED"/>
    <property type="match status" value="1"/>
</dbReference>
<keyword evidence="6" id="KW-1185">Reference proteome</keyword>
<keyword evidence="3" id="KW-0012">Acyltransferase</keyword>
<protein>
    <submittedName>
        <fullName evidence="7">PlsC domain-containing protein</fullName>
    </submittedName>
</protein>
<dbReference type="InterPro" id="IPR032098">
    <property type="entry name" value="Acyltransf_C"/>
</dbReference>
<organism evidence="6 7">
    <name type="scientific">Ascaris lumbricoides</name>
    <name type="common">Giant roundworm</name>
    <dbReference type="NCBI Taxonomy" id="6252"/>
    <lineage>
        <taxon>Eukaryota</taxon>
        <taxon>Metazoa</taxon>
        <taxon>Ecdysozoa</taxon>
        <taxon>Nematoda</taxon>
        <taxon>Chromadorea</taxon>
        <taxon>Rhabditida</taxon>
        <taxon>Spirurina</taxon>
        <taxon>Ascaridomorpha</taxon>
        <taxon>Ascaridoidea</taxon>
        <taxon>Ascarididae</taxon>
        <taxon>Ascaris</taxon>
    </lineage>
</organism>
<dbReference type="Pfam" id="PF16076">
    <property type="entry name" value="Acyltransf_C"/>
    <property type="match status" value="1"/>
</dbReference>
<keyword evidence="4" id="KW-0812">Transmembrane</keyword>
<evidence type="ECO:0000313" key="7">
    <source>
        <dbReference type="WBParaSite" id="ALUE_0001008101-mRNA-1"/>
    </source>
</evidence>
<dbReference type="WBParaSite" id="ALUE_0001008101-mRNA-1">
    <property type="protein sequence ID" value="ALUE_0001008101-mRNA-1"/>
    <property type="gene ID" value="ALUE_0001008101"/>
</dbReference>
<evidence type="ECO:0000256" key="2">
    <source>
        <dbReference type="ARBA" id="ARBA00022679"/>
    </source>
</evidence>
<dbReference type="GO" id="GO:0036149">
    <property type="term" value="P:phosphatidylinositol acyl-chain remodeling"/>
    <property type="evidence" value="ECO:0007669"/>
    <property type="project" value="TreeGrafter"/>
</dbReference>
<keyword evidence="4" id="KW-1133">Transmembrane helix</keyword>
<dbReference type="Pfam" id="PF01553">
    <property type="entry name" value="Acyltransferase"/>
    <property type="match status" value="1"/>
</dbReference>
<dbReference type="CDD" id="cd07990">
    <property type="entry name" value="LPLAT_LCLAT1-like"/>
    <property type="match status" value="1"/>
</dbReference>
<evidence type="ECO:0000256" key="4">
    <source>
        <dbReference type="SAM" id="Phobius"/>
    </source>
</evidence>
<keyword evidence="4" id="KW-0472">Membrane</keyword>
<proteinExistence type="inferred from homology"/>
<feature type="transmembrane region" description="Helical" evidence="4">
    <location>
        <begin position="350"/>
        <end position="374"/>
    </location>
</feature>
<accession>A0A0M3I1D7</accession>
<feature type="transmembrane region" description="Helical" evidence="4">
    <location>
        <begin position="20"/>
        <end position="46"/>
    </location>
</feature>
<feature type="domain" description="Phospholipid/glycerol acyltransferase" evidence="5">
    <location>
        <begin position="91"/>
        <end position="215"/>
    </location>
</feature>
<feature type="transmembrane region" description="Helical" evidence="4">
    <location>
        <begin position="323"/>
        <end position="344"/>
    </location>
</feature>
<dbReference type="InterPro" id="IPR002123">
    <property type="entry name" value="Plipid/glycerol_acylTrfase"/>
</dbReference>
<evidence type="ECO:0000313" key="6">
    <source>
        <dbReference type="Proteomes" id="UP000036681"/>
    </source>
</evidence>
<feature type="transmembrane region" description="Helical" evidence="4">
    <location>
        <begin position="58"/>
        <end position="75"/>
    </location>
</feature>
<sequence length="393" mass="45297">MAEPERIRQTGLWDKARGSLLCIFTLLSALLGCMYILTPIMPLLFVDHRLWRKIVDRLIGYWLMLPSGLIELAYGTKIRVTGTKIDHSEPALIIMNHRTCLDWLFFWNLLIRMDPWLLTSEKISLKGILKYLPGAGWAMGCNAYMFLDRSFDNDSSRIMRMIDYYANSGLNYQLLLFPEGTDKCERATERSRIYAEKKGLVHYAHVLHPKTTGFTFIIKKMREAGYIKHIYDVTVAYADSIVQSEVDLFLLGACPKSVHYDVRQFEAASLPESDEELAKWLLELWRKKEERLEKFYAQECIAERQLDMEPNAKLFDISTRSRTIQCTVATFWMCLTFAWMYIFVSYSSQLSLAALTFSVFIGSQVAYGGIEWIAVKVAARSRLSTASVTNHTN</sequence>
<dbReference type="GO" id="GO:0016746">
    <property type="term" value="F:acyltransferase activity"/>
    <property type="evidence" value="ECO:0007669"/>
    <property type="project" value="UniProtKB-KW"/>
</dbReference>
<name>A0A0M3I1D7_ASCLU</name>
<keyword evidence="2" id="KW-0808">Transferase</keyword>
<dbReference type="Proteomes" id="UP000036681">
    <property type="component" value="Unplaced"/>
</dbReference>
<dbReference type="SUPFAM" id="SSF69593">
    <property type="entry name" value="Glycerol-3-phosphate (1)-acyltransferase"/>
    <property type="match status" value="1"/>
</dbReference>
<evidence type="ECO:0000256" key="3">
    <source>
        <dbReference type="ARBA" id="ARBA00023315"/>
    </source>
</evidence>
<dbReference type="SMART" id="SM00563">
    <property type="entry name" value="PlsC"/>
    <property type="match status" value="1"/>
</dbReference>
<dbReference type="PROSITE" id="PS51257">
    <property type="entry name" value="PROKAR_LIPOPROTEIN"/>
    <property type="match status" value="1"/>
</dbReference>
<evidence type="ECO:0000256" key="1">
    <source>
        <dbReference type="ARBA" id="ARBA00008655"/>
    </source>
</evidence>
<reference evidence="7" key="1">
    <citation type="submission" date="2017-02" db="UniProtKB">
        <authorList>
            <consortium name="WormBaseParasite"/>
        </authorList>
    </citation>
    <scope>IDENTIFICATION</scope>
</reference>
<dbReference type="GO" id="GO:0005783">
    <property type="term" value="C:endoplasmic reticulum"/>
    <property type="evidence" value="ECO:0007669"/>
    <property type="project" value="TreeGrafter"/>
</dbReference>
<dbReference type="PANTHER" id="PTHR10983:SF19">
    <property type="entry name" value="PHOSPHOLIPID_GLYCEROL ACYLTRANSFERASE DOMAIN-CONTAINING PROTEIN"/>
    <property type="match status" value="1"/>
</dbReference>
<dbReference type="AlphaFoldDB" id="A0A0M3I1D7"/>
<comment type="similarity">
    <text evidence="1">Belongs to the 1-acyl-sn-glycerol-3-phosphate acyltransferase family.</text>
</comment>
<evidence type="ECO:0000259" key="5">
    <source>
        <dbReference type="SMART" id="SM00563"/>
    </source>
</evidence>